<evidence type="ECO:0000256" key="10">
    <source>
        <dbReference type="HAMAP-Rule" id="MF_01405"/>
    </source>
</evidence>
<evidence type="ECO:0000256" key="7">
    <source>
        <dbReference type="ARBA" id="ARBA00023080"/>
    </source>
</evidence>
<dbReference type="RefSeq" id="WP_076959087.1">
    <property type="nucleotide sequence ID" value="NZ_MLCO01000215.1"/>
</dbReference>
<dbReference type="Proteomes" id="UP000188879">
    <property type="component" value="Unassembled WGS sequence"/>
</dbReference>
<keyword evidence="7 10" id="KW-0546">Nucleotide metabolism</keyword>
<evidence type="ECO:0000256" key="3">
    <source>
        <dbReference type="ARBA" id="ARBA00022723"/>
    </source>
</evidence>
<dbReference type="InterPro" id="IPR002637">
    <property type="entry name" value="RdgB/HAM1"/>
</dbReference>
<evidence type="ECO:0000313" key="12">
    <source>
        <dbReference type="EMBL" id="ONG49984.1"/>
    </source>
</evidence>
<name>A0A1V2GXW5_9PROT</name>
<dbReference type="PANTHER" id="PTHR11067">
    <property type="entry name" value="INOSINE TRIPHOSPHATE PYROPHOSPHATASE/HAM1 PROTEIN"/>
    <property type="match status" value="1"/>
</dbReference>
<protein>
    <recommendedName>
        <fullName evidence="10">dITP/XTP pyrophosphatase</fullName>
        <ecNumber evidence="10">3.6.1.66</ecNumber>
    </recommendedName>
    <alternativeName>
        <fullName evidence="10">Non-canonical purine NTP pyrophosphatase</fullName>
    </alternativeName>
    <alternativeName>
        <fullName evidence="10">Non-standard purine NTP pyrophosphatase</fullName>
    </alternativeName>
    <alternativeName>
        <fullName evidence="10">Nucleoside-triphosphate diphosphatase</fullName>
    </alternativeName>
    <alternativeName>
        <fullName evidence="10">Nucleoside-triphosphate pyrophosphatase</fullName>
        <shortName evidence="10">NTPase</shortName>
    </alternativeName>
</protein>
<dbReference type="Gene3D" id="3.90.950.10">
    <property type="match status" value="1"/>
</dbReference>
<feature type="binding site" evidence="10">
    <location>
        <position position="82"/>
    </location>
    <ligand>
        <name>Mg(2+)</name>
        <dbReference type="ChEBI" id="CHEBI:18420"/>
    </ligand>
</feature>
<evidence type="ECO:0000256" key="2">
    <source>
        <dbReference type="ARBA" id="ARBA00011738"/>
    </source>
</evidence>
<dbReference type="GO" id="GO:0036220">
    <property type="term" value="F:ITP diphosphatase activity"/>
    <property type="evidence" value="ECO:0007669"/>
    <property type="project" value="UniProtKB-UniRule"/>
</dbReference>
<dbReference type="GO" id="GO:0046872">
    <property type="term" value="F:metal ion binding"/>
    <property type="evidence" value="ECO:0007669"/>
    <property type="project" value="UniProtKB-KW"/>
</dbReference>
<comment type="similarity">
    <text evidence="1 10 11">Belongs to the HAM1 NTPase family.</text>
</comment>
<accession>A0A1V2GXW5</accession>
<dbReference type="Pfam" id="PF01725">
    <property type="entry name" value="Ham1p_like"/>
    <property type="match status" value="1"/>
</dbReference>
<comment type="cofactor">
    <cofactor evidence="10">
        <name>Mg(2+)</name>
        <dbReference type="ChEBI" id="CHEBI:18420"/>
    </cofactor>
    <text evidence="10">Binds 1 Mg(2+) ion per subunit.</text>
</comment>
<evidence type="ECO:0000256" key="9">
    <source>
        <dbReference type="ARBA" id="ARBA00052017"/>
    </source>
</evidence>
<reference evidence="12 13" key="1">
    <citation type="submission" date="2016-10" db="EMBL/GenBank/DDBJ databases">
        <title>Draft Genome sequence of Roseomonas sp. strain M3.</title>
        <authorList>
            <person name="Subhash Y."/>
            <person name="Lee S."/>
        </authorList>
    </citation>
    <scope>NUCLEOTIDE SEQUENCE [LARGE SCALE GENOMIC DNA]</scope>
    <source>
        <strain evidence="12 13">M3</strain>
    </source>
</reference>
<dbReference type="PANTHER" id="PTHR11067:SF9">
    <property type="entry name" value="INOSINE TRIPHOSPHATE PYROPHOSPHATASE"/>
    <property type="match status" value="1"/>
</dbReference>
<evidence type="ECO:0000256" key="6">
    <source>
        <dbReference type="ARBA" id="ARBA00022842"/>
    </source>
</evidence>
<dbReference type="GO" id="GO:0000166">
    <property type="term" value="F:nucleotide binding"/>
    <property type="evidence" value="ECO:0007669"/>
    <property type="project" value="UniProtKB-KW"/>
</dbReference>
<comment type="function">
    <text evidence="10">Pyrophosphatase that catalyzes the hydrolysis of nucleoside triphosphates to their monophosphate derivatives, with a high preference for the non-canonical purine nucleotides XTP (xanthosine triphosphate), dITP (deoxyinosine triphosphate) and ITP. Seems to function as a house-cleaning enzyme that removes non-canonical purine nucleotides from the nucleotide pool, thus preventing their incorporation into DNA/RNA and avoiding chromosomal lesions.</text>
</comment>
<feature type="binding site" evidence="10">
    <location>
        <position position="83"/>
    </location>
    <ligand>
        <name>substrate</name>
    </ligand>
</feature>
<keyword evidence="13" id="KW-1185">Reference proteome</keyword>
<feature type="active site" description="Proton acceptor" evidence="10">
    <location>
        <position position="82"/>
    </location>
</feature>
<dbReference type="FunFam" id="3.90.950.10:FF:000001">
    <property type="entry name" value="dITP/XTP pyrophosphatase"/>
    <property type="match status" value="1"/>
</dbReference>
<feature type="binding site" evidence="10">
    <location>
        <position position="189"/>
    </location>
    <ligand>
        <name>substrate</name>
    </ligand>
</feature>
<comment type="catalytic activity">
    <reaction evidence="10">
        <text>ITP + H2O = IMP + diphosphate + H(+)</text>
        <dbReference type="Rhea" id="RHEA:29399"/>
        <dbReference type="ChEBI" id="CHEBI:15377"/>
        <dbReference type="ChEBI" id="CHEBI:15378"/>
        <dbReference type="ChEBI" id="CHEBI:33019"/>
        <dbReference type="ChEBI" id="CHEBI:58053"/>
        <dbReference type="ChEBI" id="CHEBI:61402"/>
        <dbReference type="EC" id="3.6.1.66"/>
    </reaction>
</comment>
<comment type="caution">
    <text evidence="12">The sequence shown here is derived from an EMBL/GenBank/DDBJ whole genome shotgun (WGS) entry which is preliminary data.</text>
</comment>
<dbReference type="EC" id="3.6.1.66" evidence="10"/>
<dbReference type="GO" id="GO:0009117">
    <property type="term" value="P:nucleotide metabolic process"/>
    <property type="evidence" value="ECO:0007669"/>
    <property type="project" value="UniProtKB-KW"/>
</dbReference>
<dbReference type="GO" id="GO:0009146">
    <property type="term" value="P:purine nucleoside triphosphate catabolic process"/>
    <property type="evidence" value="ECO:0007669"/>
    <property type="project" value="UniProtKB-UniRule"/>
</dbReference>
<gene>
    <name evidence="12" type="ORF">BKE38_20090</name>
</gene>
<proteinExistence type="inferred from homology"/>
<keyword evidence="5 10" id="KW-0378">Hydrolase</keyword>
<keyword evidence="6 10" id="KW-0460">Magnesium</keyword>
<evidence type="ECO:0000256" key="4">
    <source>
        <dbReference type="ARBA" id="ARBA00022741"/>
    </source>
</evidence>
<dbReference type="AlphaFoldDB" id="A0A1V2GXW5"/>
<comment type="catalytic activity">
    <reaction evidence="8 10">
        <text>dITP + H2O = dIMP + diphosphate + H(+)</text>
        <dbReference type="Rhea" id="RHEA:28342"/>
        <dbReference type="ChEBI" id="CHEBI:15377"/>
        <dbReference type="ChEBI" id="CHEBI:15378"/>
        <dbReference type="ChEBI" id="CHEBI:33019"/>
        <dbReference type="ChEBI" id="CHEBI:61194"/>
        <dbReference type="ChEBI" id="CHEBI:61382"/>
        <dbReference type="EC" id="3.6.1.66"/>
    </reaction>
</comment>
<dbReference type="EMBL" id="MLCO01000215">
    <property type="protein sequence ID" value="ONG49984.1"/>
    <property type="molecule type" value="Genomic_DNA"/>
</dbReference>
<dbReference type="GO" id="GO:0035870">
    <property type="term" value="F:dITP diphosphatase activity"/>
    <property type="evidence" value="ECO:0007669"/>
    <property type="project" value="UniProtKB-UniRule"/>
</dbReference>
<dbReference type="NCBIfam" id="TIGR00042">
    <property type="entry name" value="RdgB/HAM1 family non-canonical purine NTP pyrophosphatase"/>
    <property type="match status" value="1"/>
</dbReference>
<dbReference type="GO" id="GO:0017111">
    <property type="term" value="F:ribonucleoside triphosphate phosphatase activity"/>
    <property type="evidence" value="ECO:0007669"/>
    <property type="project" value="InterPro"/>
</dbReference>
<comment type="catalytic activity">
    <reaction evidence="9 10">
        <text>XTP + H2O = XMP + diphosphate + H(+)</text>
        <dbReference type="Rhea" id="RHEA:28610"/>
        <dbReference type="ChEBI" id="CHEBI:15377"/>
        <dbReference type="ChEBI" id="CHEBI:15378"/>
        <dbReference type="ChEBI" id="CHEBI:33019"/>
        <dbReference type="ChEBI" id="CHEBI:57464"/>
        <dbReference type="ChEBI" id="CHEBI:61314"/>
        <dbReference type="EC" id="3.6.1.66"/>
    </reaction>
</comment>
<dbReference type="OrthoDB" id="9807456at2"/>
<keyword evidence="4 10" id="KW-0547">Nucleotide-binding</keyword>
<evidence type="ECO:0000256" key="8">
    <source>
        <dbReference type="ARBA" id="ARBA00051875"/>
    </source>
</evidence>
<organism evidence="12 13">
    <name type="scientific">Teichococcus deserti</name>
    <dbReference type="NCBI Taxonomy" id="1817963"/>
    <lineage>
        <taxon>Bacteria</taxon>
        <taxon>Pseudomonadati</taxon>
        <taxon>Pseudomonadota</taxon>
        <taxon>Alphaproteobacteria</taxon>
        <taxon>Acetobacterales</taxon>
        <taxon>Roseomonadaceae</taxon>
        <taxon>Roseomonas</taxon>
    </lineage>
</organism>
<feature type="binding site" evidence="10">
    <location>
        <begin position="194"/>
        <end position="195"/>
    </location>
    <ligand>
        <name>substrate</name>
    </ligand>
</feature>
<feature type="binding site" evidence="10">
    <location>
        <begin position="166"/>
        <end position="169"/>
    </location>
    <ligand>
        <name>substrate</name>
    </ligand>
</feature>
<sequence>MNAPVSAPRRQLVETRIVMASHNAGKVRENAALLAEYGIEIVSAKDLGLPVPDETETTFIGNATIKALAAAKASGLVALADDSGFSVAALDGAPGVYTADWAEQPDGSRNYPAAMARVAELARPHADRGAWFTCALVLAWPDGHTEAFEGRAMGEWIWPPRGEAGFGYDPMFVPAGRNQSFAEMDKAEKHRISHRADAFRLLAEGCLSGRRGG</sequence>
<dbReference type="HAMAP" id="MF_01405">
    <property type="entry name" value="Non_canon_purine_NTPase"/>
    <property type="match status" value="1"/>
</dbReference>
<dbReference type="InterPro" id="IPR029001">
    <property type="entry name" value="ITPase-like_fam"/>
</dbReference>
<dbReference type="SUPFAM" id="SSF52972">
    <property type="entry name" value="ITPase-like"/>
    <property type="match status" value="1"/>
</dbReference>
<dbReference type="InterPro" id="IPR020922">
    <property type="entry name" value="dITP/XTP_pyrophosphatase"/>
</dbReference>
<keyword evidence="3 10" id="KW-0479">Metal-binding</keyword>
<dbReference type="CDD" id="cd00515">
    <property type="entry name" value="HAM1"/>
    <property type="match status" value="1"/>
</dbReference>
<dbReference type="GO" id="GO:0036222">
    <property type="term" value="F:XTP diphosphatase activity"/>
    <property type="evidence" value="ECO:0007669"/>
    <property type="project" value="UniProtKB-UniRule"/>
</dbReference>
<feature type="binding site" evidence="10">
    <location>
        <begin position="21"/>
        <end position="26"/>
    </location>
    <ligand>
        <name>substrate</name>
    </ligand>
</feature>
<evidence type="ECO:0000256" key="11">
    <source>
        <dbReference type="RuleBase" id="RU003781"/>
    </source>
</evidence>
<evidence type="ECO:0000256" key="5">
    <source>
        <dbReference type="ARBA" id="ARBA00022801"/>
    </source>
</evidence>
<evidence type="ECO:0000256" key="1">
    <source>
        <dbReference type="ARBA" id="ARBA00008023"/>
    </source>
</evidence>
<evidence type="ECO:0000313" key="13">
    <source>
        <dbReference type="Proteomes" id="UP000188879"/>
    </source>
</evidence>
<feature type="binding site" evidence="10">
    <location>
        <position position="53"/>
    </location>
    <ligand>
        <name>Mg(2+)</name>
        <dbReference type="ChEBI" id="CHEBI:18420"/>
    </ligand>
</feature>
<dbReference type="GO" id="GO:0005829">
    <property type="term" value="C:cytosol"/>
    <property type="evidence" value="ECO:0007669"/>
    <property type="project" value="TreeGrafter"/>
</dbReference>
<comment type="subunit">
    <text evidence="2 10">Homodimer.</text>
</comment>